<evidence type="ECO:0000313" key="4">
    <source>
        <dbReference type="Proteomes" id="UP000708148"/>
    </source>
</evidence>
<keyword evidence="4" id="KW-1185">Reference proteome</keyword>
<dbReference type="EMBL" id="CAJHUC010002435">
    <property type="protein sequence ID" value="CAD7703809.1"/>
    <property type="molecule type" value="Genomic_DNA"/>
</dbReference>
<dbReference type="SMART" id="SM00225">
    <property type="entry name" value="BTB"/>
    <property type="match status" value="1"/>
</dbReference>
<dbReference type="Pfam" id="PF00651">
    <property type="entry name" value="BTB"/>
    <property type="match status" value="1"/>
</dbReference>
<proteinExistence type="predicted"/>
<sequence length="270" mass="30196">MADVWLCVQGQNLPAHGAVLAMHSGWFCKLLRDAKRGEVQHRMVEGKPVIKVDEWMEDVDILLSFMYGVQVKAETVESADKILGIAEKYDMPGLVKVVETRLCAAAEQMSFCTPHSEDAHGGGCKDRWEAAKWLAMAERLDMNDLKTQCQFVILRDIADFVSKPLSAQGQAEKHKTQQAVACLEKHGVSIRSMCEMILAIVDKSRQLVRPAFRCPTCQQLHIRSRNQRCASCDCGTLIETNACRAFVEMKKEAFLKSLACFNGQKSLTTD</sequence>
<evidence type="ECO:0000256" key="1">
    <source>
        <dbReference type="ARBA" id="ARBA00004906"/>
    </source>
</evidence>
<reference evidence="3" key="1">
    <citation type="submission" date="2020-12" db="EMBL/GenBank/DDBJ databases">
        <authorList>
            <person name="Iha C."/>
        </authorList>
    </citation>
    <scope>NUCLEOTIDE SEQUENCE</scope>
</reference>
<comment type="caution">
    <text evidence="3">The sequence shown here is derived from an EMBL/GenBank/DDBJ whole genome shotgun (WGS) entry which is preliminary data.</text>
</comment>
<dbReference type="OrthoDB" id="577471at2759"/>
<dbReference type="PANTHER" id="PTHR24413">
    <property type="entry name" value="SPECKLE-TYPE POZ PROTEIN"/>
    <property type="match status" value="1"/>
</dbReference>
<dbReference type="InterPro" id="IPR011333">
    <property type="entry name" value="SKP1/BTB/POZ_sf"/>
</dbReference>
<organism evidence="3 4">
    <name type="scientific">Ostreobium quekettii</name>
    <dbReference type="NCBI Taxonomy" id="121088"/>
    <lineage>
        <taxon>Eukaryota</taxon>
        <taxon>Viridiplantae</taxon>
        <taxon>Chlorophyta</taxon>
        <taxon>core chlorophytes</taxon>
        <taxon>Ulvophyceae</taxon>
        <taxon>TCBD clade</taxon>
        <taxon>Bryopsidales</taxon>
        <taxon>Ostreobineae</taxon>
        <taxon>Ostreobiaceae</taxon>
        <taxon>Ostreobium</taxon>
    </lineage>
</organism>
<dbReference type="Gene3D" id="3.30.710.10">
    <property type="entry name" value="Potassium Channel Kv1.1, Chain A"/>
    <property type="match status" value="1"/>
</dbReference>
<evidence type="ECO:0000259" key="2">
    <source>
        <dbReference type="PROSITE" id="PS50097"/>
    </source>
</evidence>
<feature type="domain" description="BTB" evidence="2">
    <location>
        <begin position="2"/>
        <end position="75"/>
    </location>
</feature>
<dbReference type="PROSITE" id="PS50097">
    <property type="entry name" value="BTB"/>
    <property type="match status" value="1"/>
</dbReference>
<dbReference type="CDD" id="cd18186">
    <property type="entry name" value="BTB_POZ_ZBTB_KLHL-like"/>
    <property type="match status" value="1"/>
</dbReference>
<dbReference type="AlphaFoldDB" id="A0A8S1JCA4"/>
<dbReference type="SUPFAM" id="SSF54695">
    <property type="entry name" value="POZ domain"/>
    <property type="match status" value="1"/>
</dbReference>
<evidence type="ECO:0000313" key="3">
    <source>
        <dbReference type="EMBL" id="CAD7703809.1"/>
    </source>
</evidence>
<accession>A0A8S1JCA4</accession>
<protein>
    <recommendedName>
        <fullName evidence="2">BTB domain-containing protein</fullName>
    </recommendedName>
</protein>
<gene>
    <name evidence="3" type="ORF">OSTQU699_LOCUS9166</name>
</gene>
<dbReference type="InterPro" id="IPR000210">
    <property type="entry name" value="BTB/POZ_dom"/>
</dbReference>
<comment type="pathway">
    <text evidence="1">Protein modification; protein ubiquitination.</text>
</comment>
<name>A0A8S1JCA4_9CHLO</name>
<dbReference type="Proteomes" id="UP000708148">
    <property type="component" value="Unassembled WGS sequence"/>
</dbReference>